<reference evidence="14" key="1">
    <citation type="journal article" date="2019" name="Int. J. Syst. Evol. Microbiol.">
        <title>The Global Catalogue of Microorganisms (GCM) 10K type strain sequencing project: providing services to taxonomists for standard genome sequencing and annotation.</title>
        <authorList>
            <consortium name="The Broad Institute Genomics Platform"/>
            <consortium name="The Broad Institute Genome Sequencing Center for Infectious Disease"/>
            <person name="Wu L."/>
            <person name="Ma J."/>
        </authorList>
    </citation>
    <scope>NUCLEOTIDE SEQUENCE [LARGE SCALE GENOMIC DNA]</scope>
    <source>
        <strain evidence="14">JCM 18472</strain>
    </source>
</reference>
<dbReference type="Proteomes" id="UP001500074">
    <property type="component" value="Unassembled WGS sequence"/>
</dbReference>
<comment type="similarity">
    <text evidence="2 8">Belongs to the peptidase A24 family.</text>
</comment>
<feature type="domain" description="Prepilin peptidase A24 N-terminal" evidence="12">
    <location>
        <begin position="16"/>
        <end position="122"/>
    </location>
</feature>
<keyword evidence="5 9" id="KW-0812">Transmembrane</keyword>
<feature type="transmembrane region" description="Helical" evidence="10">
    <location>
        <begin position="180"/>
        <end position="199"/>
    </location>
</feature>
<evidence type="ECO:0000259" key="12">
    <source>
        <dbReference type="Pfam" id="PF06750"/>
    </source>
</evidence>
<feature type="transmembrane region" description="Helical" evidence="10">
    <location>
        <begin position="219"/>
        <end position="246"/>
    </location>
</feature>
<gene>
    <name evidence="13" type="ORF">GCM10023342_11920</name>
</gene>
<dbReference type="EC" id="2.1.1.-" evidence="9"/>
<evidence type="ECO:0000256" key="7">
    <source>
        <dbReference type="ARBA" id="ARBA00023136"/>
    </source>
</evidence>
<keyword evidence="9" id="KW-0645">Protease</keyword>
<dbReference type="InterPro" id="IPR010627">
    <property type="entry name" value="Prepilin_pept_A24_N"/>
</dbReference>
<dbReference type="Pfam" id="PF01478">
    <property type="entry name" value="Peptidase_A24"/>
    <property type="match status" value="1"/>
</dbReference>
<keyword evidence="14" id="KW-1185">Reference proteome</keyword>
<accession>A0ABP9R9E0</accession>
<dbReference type="PRINTS" id="PR00864">
    <property type="entry name" value="PREPILNPTASE"/>
</dbReference>
<keyword evidence="6 10" id="KW-1133">Transmembrane helix</keyword>
<feature type="transmembrane region" description="Helical" evidence="10">
    <location>
        <begin position="6"/>
        <end position="29"/>
    </location>
</feature>
<keyword evidence="3" id="KW-1003">Cell membrane</keyword>
<dbReference type="InterPro" id="IPR014032">
    <property type="entry name" value="Peptidase_A24A_bac"/>
</dbReference>
<evidence type="ECO:0000256" key="4">
    <source>
        <dbReference type="ARBA" id="ARBA00022519"/>
    </source>
</evidence>
<evidence type="ECO:0000256" key="10">
    <source>
        <dbReference type="SAM" id="Phobius"/>
    </source>
</evidence>
<name>A0ABP9R9E0_9GAMM</name>
<keyword evidence="9" id="KW-0489">Methyltransferase</keyword>
<feature type="transmembrane region" description="Helical" evidence="10">
    <location>
        <begin position="153"/>
        <end position="173"/>
    </location>
</feature>
<organism evidence="13 14">
    <name type="scientific">Modicisalibacter zincidurans</name>
    <dbReference type="NCBI Taxonomy" id="1178777"/>
    <lineage>
        <taxon>Bacteria</taxon>
        <taxon>Pseudomonadati</taxon>
        <taxon>Pseudomonadota</taxon>
        <taxon>Gammaproteobacteria</taxon>
        <taxon>Oceanospirillales</taxon>
        <taxon>Halomonadaceae</taxon>
        <taxon>Modicisalibacter</taxon>
    </lineage>
</organism>
<dbReference type="EC" id="3.4.23.43" evidence="9"/>
<evidence type="ECO:0000313" key="13">
    <source>
        <dbReference type="EMBL" id="GAA5173417.1"/>
    </source>
</evidence>
<keyword evidence="4" id="KW-0997">Cell inner membrane</keyword>
<dbReference type="Gene3D" id="1.20.120.1220">
    <property type="match status" value="1"/>
</dbReference>
<comment type="subcellular location">
    <subcellularLocation>
        <location evidence="1">Cell inner membrane</location>
        <topology evidence="1">Multi-pass membrane protein</topology>
    </subcellularLocation>
    <subcellularLocation>
        <location evidence="9">Cell membrane</location>
        <topology evidence="9">Multi-pass membrane protein</topology>
    </subcellularLocation>
</comment>
<dbReference type="InterPro" id="IPR050882">
    <property type="entry name" value="Prepilin_peptidase/N-MTase"/>
</dbReference>
<keyword evidence="9" id="KW-0511">Multifunctional enzyme</keyword>
<feature type="transmembrane region" description="Helical" evidence="10">
    <location>
        <begin position="258"/>
        <end position="282"/>
    </location>
</feature>
<dbReference type="Pfam" id="PF06750">
    <property type="entry name" value="A24_N_bact"/>
    <property type="match status" value="1"/>
</dbReference>
<dbReference type="PANTHER" id="PTHR30487">
    <property type="entry name" value="TYPE 4 PREPILIN-LIKE PROTEINS LEADER PEPTIDE-PROCESSING ENZYME"/>
    <property type="match status" value="1"/>
</dbReference>
<evidence type="ECO:0000256" key="6">
    <source>
        <dbReference type="ARBA" id="ARBA00022989"/>
    </source>
</evidence>
<dbReference type="RefSeq" id="WP_051907374.1">
    <property type="nucleotide sequence ID" value="NZ_BAABKI010000013.1"/>
</dbReference>
<protein>
    <recommendedName>
        <fullName evidence="9">Prepilin leader peptidase/N-methyltransferase</fullName>
        <ecNumber evidence="9">2.1.1.-</ecNumber>
        <ecNumber evidence="9">3.4.23.43</ecNumber>
    </recommendedName>
</protein>
<dbReference type="PANTHER" id="PTHR30487:SF0">
    <property type="entry name" value="PREPILIN LEADER PEPTIDASE_N-METHYLTRANSFERASE-RELATED"/>
    <property type="match status" value="1"/>
</dbReference>
<keyword evidence="9" id="KW-0808">Transferase</keyword>
<evidence type="ECO:0000256" key="9">
    <source>
        <dbReference type="RuleBase" id="RU003794"/>
    </source>
</evidence>
<sequence length="288" mass="30916">MPADFPPLLLWPLVAILGLCLGSFVNVVIARLPPMLMRQWHVEARAALQMDVDPEVAELPKVNLATPGSHCPNCAANIAWHDNIPLLGYLKRRGRCAHCSQPISARYPLIELAGGVLAVAVVALHGATLASLALIGACLTLLALAVIDLRTQLLPDVLTLPLLWAGLLYQLFFQPWQLPSAVIGAVAGYSVLWAFYWLFKLITGKEGMGYGDFKLLAALGAWLGWPLLPLLLILSAGVGAVIGSIVQLTIPRLRGMPLPFGPFLALAGWIALLYGAPLMAAYRSLLLS</sequence>
<evidence type="ECO:0000256" key="5">
    <source>
        <dbReference type="ARBA" id="ARBA00022692"/>
    </source>
</evidence>
<comment type="catalytic activity">
    <reaction evidence="9">
        <text>Typically cleaves a -Gly-|-Phe- bond to release an N-terminal, basic peptide of 5-8 residues from type IV prepilin, and then N-methylates the new N-terminal amino group, the methyl donor being S-adenosyl-L-methionine.</text>
        <dbReference type="EC" id="3.4.23.43"/>
    </reaction>
</comment>
<feature type="transmembrane region" description="Helical" evidence="10">
    <location>
        <begin position="116"/>
        <end position="147"/>
    </location>
</feature>
<evidence type="ECO:0000256" key="2">
    <source>
        <dbReference type="ARBA" id="ARBA00005801"/>
    </source>
</evidence>
<comment type="function">
    <text evidence="9">Plays an essential role in type IV pili and type II pseudopili formation by proteolytically removing the leader sequence from substrate proteins and subsequently monomethylating the alpha-amino group of the newly exposed N-terminal phenylalanine.</text>
</comment>
<comment type="caution">
    <text evidence="13">The sequence shown here is derived from an EMBL/GenBank/DDBJ whole genome shotgun (WGS) entry which is preliminary data.</text>
</comment>
<evidence type="ECO:0000256" key="1">
    <source>
        <dbReference type="ARBA" id="ARBA00004429"/>
    </source>
</evidence>
<feature type="domain" description="Prepilin type IV endopeptidase peptidase" evidence="11">
    <location>
        <begin position="138"/>
        <end position="243"/>
    </location>
</feature>
<evidence type="ECO:0000313" key="14">
    <source>
        <dbReference type="Proteomes" id="UP001500074"/>
    </source>
</evidence>
<evidence type="ECO:0000256" key="3">
    <source>
        <dbReference type="ARBA" id="ARBA00022475"/>
    </source>
</evidence>
<evidence type="ECO:0000259" key="11">
    <source>
        <dbReference type="Pfam" id="PF01478"/>
    </source>
</evidence>
<keyword evidence="7 10" id="KW-0472">Membrane</keyword>
<dbReference type="EMBL" id="BAABKI010000013">
    <property type="protein sequence ID" value="GAA5173417.1"/>
    <property type="molecule type" value="Genomic_DNA"/>
</dbReference>
<keyword evidence="9" id="KW-0378">Hydrolase</keyword>
<evidence type="ECO:0000256" key="8">
    <source>
        <dbReference type="RuleBase" id="RU003793"/>
    </source>
</evidence>
<dbReference type="InterPro" id="IPR000045">
    <property type="entry name" value="Prepilin_IV_endopep_pep"/>
</dbReference>
<proteinExistence type="inferred from homology"/>